<dbReference type="PANTHER" id="PTHR43637:SF1">
    <property type="entry name" value="UPF0273 PROTEIN TM_0370"/>
    <property type="match status" value="1"/>
</dbReference>
<gene>
    <name evidence="4" type="ordered locus">Arcpr_0574</name>
</gene>
<dbReference type="PRINTS" id="PR01874">
    <property type="entry name" value="DNAREPAIRADA"/>
</dbReference>
<keyword evidence="2" id="KW-0067">ATP-binding</keyword>
<keyword evidence="5" id="KW-1185">Reference proteome</keyword>
<evidence type="ECO:0000313" key="4">
    <source>
        <dbReference type="EMBL" id="ADB57639.1"/>
    </source>
</evidence>
<dbReference type="HOGENOM" id="CLU_023669_2_2_2"/>
<dbReference type="EMBL" id="CP001857">
    <property type="protein sequence ID" value="ADB57639.1"/>
    <property type="molecule type" value="Genomic_DNA"/>
</dbReference>
<name>D2RH64_ARCPA</name>
<accession>D2RH64</accession>
<dbReference type="PROSITE" id="PS51146">
    <property type="entry name" value="KAIC"/>
    <property type="match status" value="1"/>
</dbReference>
<sequence length="236" mass="26117">MNGGVDLFEKIPTGVEGLDVMLKGGLIKGRTYLIKGGPGTGKTILSMHFLVEGAKRGENVVYITLEEPENEVRENMETLGFDLSNVTIVDLSPTSGHPIFSSLMGFESGIDVKTFENILQDIIGDNIDRVVIDSITMLKVATPTETEYRASLLRLMRTLKVKFNATTVLISELGNGVEDYLVNGMIELRTIEVKGRAVRGIKIVKMRGSDFDETIRPYRITNRGIEVYPDLSVFEV</sequence>
<dbReference type="SUPFAM" id="SSF52540">
    <property type="entry name" value="P-loop containing nucleoside triphosphate hydrolases"/>
    <property type="match status" value="1"/>
</dbReference>
<dbReference type="InterPro" id="IPR014774">
    <property type="entry name" value="KaiC-like_dom"/>
</dbReference>
<evidence type="ECO:0000256" key="2">
    <source>
        <dbReference type="ARBA" id="ARBA00022840"/>
    </source>
</evidence>
<dbReference type="Proteomes" id="UP000001901">
    <property type="component" value="Chromosome"/>
</dbReference>
<dbReference type="PaxDb" id="572546-Arcpr_0574"/>
<dbReference type="PANTHER" id="PTHR43637">
    <property type="entry name" value="UPF0273 PROTEIN TM_0370"/>
    <property type="match status" value="1"/>
</dbReference>
<dbReference type="KEGG" id="apo:Arcpr_0574"/>
<evidence type="ECO:0000313" key="5">
    <source>
        <dbReference type="Proteomes" id="UP000001901"/>
    </source>
</evidence>
<evidence type="ECO:0000256" key="1">
    <source>
        <dbReference type="ARBA" id="ARBA00022741"/>
    </source>
</evidence>
<dbReference type="STRING" id="572546.Arcpr_0574"/>
<dbReference type="Pfam" id="PF06745">
    <property type="entry name" value="ATPase"/>
    <property type="match status" value="1"/>
</dbReference>
<dbReference type="AlphaFoldDB" id="D2RH64"/>
<dbReference type="OrthoDB" id="49590at2157"/>
<organism evidence="4 5">
    <name type="scientific">Archaeoglobus profundus (strain DSM 5631 / JCM 9629 / NBRC 100127 / Av18)</name>
    <dbReference type="NCBI Taxonomy" id="572546"/>
    <lineage>
        <taxon>Archaea</taxon>
        <taxon>Methanobacteriati</taxon>
        <taxon>Methanobacteriota</taxon>
        <taxon>Archaeoglobi</taxon>
        <taxon>Archaeoglobales</taxon>
        <taxon>Archaeoglobaceae</taxon>
        <taxon>Archaeoglobus</taxon>
    </lineage>
</organism>
<evidence type="ECO:0000259" key="3">
    <source>
        <dbReference type="PROSITE" id="PS51146"/>
    </source>
</evidence>
<reference evidence="4 5" key="1">
    <citation type="journal article" date="2010" name="Stand. Genomic Sci.">
        <title>Complete genome sequence of Archaeoglobus profundus type strain (AV18).</title>
        <authorList>
            <person name="von Jan M."/>
            <person name="Lapidus A."/>
            <person name="Del Rio T.G."/>
            <person name="Copeland A."/>
            <person name="Tice H."/>
            <person name="Cheng J.F."/>
            <person name="Lucas S."/>
            <person name="Chen F."/>
            <person name="Nolan M."/>
            <person name="Goodwin L."/>
            <person name="Han C."/>
            <person name="Pitluck S."/>
            <person name="Liolios K."/>
            <person name="Ivanova N."/>
            <person name="Mavromatis K."/>
            <person name="Ovchinnikova G."/>
            <person name="Chertkov O."/>
            <person name="Pati A."/>
            <person name="Chen A."/>
            <person name="Palaniappan K."/>
            <person name="Land M."/>
            <person name="Hauser L."/>
            <person name="Chang Y.J."/>
            <person name="Jeffries C.D."/>
            <person name="Saunders E."/>
            <person name="Brettin T."/>
            <person name="Detter J.C."/>
            <person name="Chain P."/>
            <person name="Eichinger K."/>
            <person name="Huber H."/>
            <person name="Spring S."/>
            <person name="Rohde M."/>
            <person name="Goker M."/>
            <person name="Wirth R."/>
            <person name="Woyke T."/>
            <person name="Bristow J."/>
            <person name="Eisen J.A."/>
            <person name="Markowitz V."/>
            <person name="Hugenholtz P."/>
            <person name="Kyrpides N.C."/>
            <person name="Klenk H.P."/>
        </authorList>
    </citation>
    <scope>NUCLEOTIDE SEQUENCE [LARGE SCALE GENOMIC DNA]</scope>
    <source>
        <strain evidence="5">DSM 5631 / JCM 9629 / NBRC 100127 / Av18</strain>
    </source>
</reference>
<dbReference type="eggNOG" id="arCOG01171">
    <property type="taxonomic scope" value="Archaea"/>
</dbReference>
<dbReference type="Gene3D" id="3.40.50.300">
    <property type="entry name" value="P-loop containing nucleotide triphosphate hydrolases"/>
    <property type="match status" value="1"/>
</dbReference>
<protein>
    <submittedName>
        <fullName evidence="4">Circadian clock protein, KaiC</fullName>
    </submittedName>
</protein>
<proteinExistence type="predicted"/>
<keyword evidence="1" id="KW-0547">Nucleotide-binding</keyword>
<dbReference type="GO" id="GO:0005524">
    <property type="term" value="F:ATP binding"/>
    <property type="evidence" value="ECO:0007669"/>
    <property type="project" value="UniProtKB-KW"/>
</dbReference>
<dbReference type="InterPro" id="IPR010624">
    <property type="entry name" value="KaiC_dom"/>
</dbReference>
<feature type="domain" description="KaiC" evidence="3">
    <location>
        <begin position="9"/>
        <end position="236"/>
    </location>
</feature>
<dbReference type="InterPro" id="IPR027417">
    <property type="entry name" value="P-loop_NTPase"/>
</dbReference>